<dbReference type="Pfam" id="PF00005">
    <property type="entry name" value="ABC_tran"/>
    <property type="match status" value="1"/>
</dbReference>
<reference evidence="2 3" key="1">
    <citation type="submission" date="2020-04" db="EMBL/GenBank/DDBJ databases">
        <title>Perkinsus chesapeaki whole genome sequence.</title>
        <authorList>
            <person name="Bogema D.R."/>
        </authorList>
    </citation>
    <scope>NUCLEOTIDE SEQUENCE [LARGE SCALE GENOMIC DNA]</scope>
    <source>
        <strain evidence="2">ATCC PRA-425</strain>
    </source>
</reference>
<dbReference type="Gene3D" id="3.40.50.300">
    <property type="entry name" value="P-loop containing nucleotide triphosphate hydrolases"/>
    <property type="match status" value="1"/>
</dbReference>
<name>A0A7J6KZW4_PERCH</name>
<dbReference type="GO" id="GO:0005524">
    <property type="term" value="F:ATP binding"/>
    <property type="evidence" value="ECO:0007669"/>
    <property type="project" value="InterPro"/>
</dbReference>
<evidence type="ECO:0000313" key="2">
    <source>
        <dbReference type="EMBL" id="KAF4651976.1"/>
    </source>
</evidence>
<dbReference type="InterPro" id="IPR027417">
    <property type="entry name" value="P-loop_NTPase"/>
</dbReference>
<accession>A0A7J6KZW4</accession>
<keyword evidence="3" id="KW-1185">Reference proteome</keyword>
<organism evidence="2 3">
    <name type="scientific">Perkinsus chesapeaki</name>
    <name type="common">Clam parasite</name>
    <name type="synonym">Perkinsus andrewsi</name>
    <dbReference type="NCBI Taxonomy" id="330153"/>
    <lineage>
        <taxon>Eukaryota</taxon>
        <taxon>Sar</taxon>
        <taxon>Alveolata</taxon>
        <taxon>Perkinsozoa</taxon>
        <taxon>Perkinsea</taxon>
        <taxon>Perkinsida</taxon>
        <taxon>Perkinsidae</taxon>
        <taxon>Perkinsus</taxon>
    </lineage>
</organism>
<dbReference type="EMBL" id="JAAPAO010000978">
    <property type="protein sequence ID" value="KAF4651976.1"/>
    <property type="molecule type" value="Genomic_DNA"/>
</dbReference>
<sequence>MPGARHIDDSVFLLVAWTTTKSDISLSTASRFHLRAAKIDPDLTCVAQLCTLYKFGGALLEAAGATLKSILVAVDKVSFKVGKGEILGLLGHNGAGKTTLIRMLCGELNPDNGEINFLSSADGRVNPRPLVGVCLQQDILFPELSAKQHFQIAYNKQTLVY</sequence>
<proteinExistence type="predicted"/>
<dbReference type="SUPFAM" id="SSF52540">
    <property type="entry name" value="P-loop containing nucleoside triphosphate hydrolases"/>
    <property type="match status" value="1"/>
</dbReference>
<feature type="domain" description="ABC transporter" evidence="1">
    <location>
        <begin position="75"/>
        <end position="153"/>
    </location>
</feature>
<dbReference type="PANTHER" id="PTHR43038">
    <property type="entry name" value="ATP-BINDING CASSETTE, SUB-FAMILY H, MEMBER 1"/>
    <property type="match status" value="1"/>
</dbReference>
<dbReference type="Proteomes" id="UP000591131">
    <property type="component" value="Unassembled WGS sequence"/>
</dbReference>
<evidence type="ECO:0000313" key="3">
    <source>
        <dbReference type="Proteomes" id="UP000591131"/>
    </source>
</evidence>
<gene>
    <name evidence="2" type="ORF">FOL47_011312</name>
</gene>
<dbReference type="AlphaFoldDB" id="A0A7J6KZW4"/>
<protein>
    <recommendedName>
        <fullName evidence="1">ABC transporter domain-containing protein</fullName>
    </recommendedName>
</protein>
<dbReference type="OrthoDB" id="442921at2759"/>
<evidence type="ECO:0000259" key="1">
    <source>
        <dbReference type="Pfam" id="PF00005"/>
    </source>
</evidence>
<comment type="caution">
    <text evidence="2">The sequence shown here is derived from an EMBL/GenBank/DDBJ whole genome shotgun (WGS) entry which is preliminary data.</text>
</comment>
<dbReference type="PANTHER" id="PTHR43038:SF3">
    <property type="entry name" value="ABC TRANSPORTER G FAMILY MEMBER 20 ISOFORM X1"/>
    <property type="match status" value="1"/>
</dbReference>
<dbReference type="InterPro" id="IPR003439">
    <property type="entry name" value="ABC_transporter-like_ATP-bd"/>
</dbReference>
<dbReference type="GO" id="GO:0016887">
    <property type="term" value="F:ATP hydrolysis activity"/>
    <property type="evidence" value="ECO:0007669"/>
    <property type="project" value="InterPro"/>
</dbReference>